<feature type="transmembrane region" description="Helical" evidence="1">
    <location>
        <begin position="147"/>
        <end position="171"/>
    </location>
</feature>
<dbReference type="AlphaFoldDB" id="A0A059KJS4"/>
<evidence type="ECO:0008006" key="4">
    <source>
        <dbReference type="Google" id="ProtNLM"/>
    </source>
</evidence>
<evidence type="ECO:0000313" key="3">
    <source>
        <dbReference type="Proteomes" id="UP000026714"/>
    </source>
</evidence>
<feature type="transmembrane region" description="Helical" evidence="1">
    <location>
        <begin position="300"/>
        <end position="319"/>
    </location>
</feature>
<feature type="transmembrane region" description="Helical" evidence="1">
    <location>
        <begin position="88"/>
        <end position="110"/>
    </location>
</feature>
<feature type="transmembrane region" description="Helical" evidence="1">
    <location>
        <begin position="331"/>
        <end position="352"/>
    </location>
</feature>
<feature type="transmembrane region" description="Helical" evidence="1">
    <location>
        <begin position="51"/>
        <end position="76"/>
    </location>
</feature>
<dbReference type="STRING" id="34103.SAMN05421778_1407"/>
<proteinExistence type="predicted"/>
<feature type="transmembrane region" description="Helical" evidence="1">
    <location>
        <begin position="358"/>
        <end position="377"/>
    </location>
</feature>
<keyword evidence="1" id="KW-1133">Transmembrane helix</keyword>
<accession>A0A059KJS4</accession>
<feature type="transmembrane region" description="Helical" evidence="1">
    <location>
        <begin position="197"/>
        <end position="219"/>
    </location>
</feature>
<comment type="caution">
    <text evidence="2">The sequence shown here is derived from an EMBL/GenBank/DDBJ whole genome shotgun (WGS) entry which is preliminary data.</text>
</comment>
<organism evidence="2 3">
    <name type="scientific">Sphaerotilus natans subsp. natans DSM 6575</name>
    <dbReference type="NCBI Taxonomy" id="1286631"/>
    <lineage>
        <taxon>Bacteria</taxon>
        <taxon>Pseudomonadati</taxon>
        <taxon>Pseudomonadota</taxon>
        <taxon>Betaproteobacteria</taxon>
        <taxon>Burkholderiales</taxon>
        <taxon>Sphaerotilaceae</taxon>
        <taxon>Sphaerotilus</taxon>
    </lineage>
</organism>
<feature type="transmembrane region" description="Helical" evidence="1">
    <location>
        <begin position="117"/>
        <end position="135"/>
    </location>
</feature>
<evidence type="ECO:0000256" key="1">
    <source>
        <dbReference type="SAM" id="Phobius"/>
    </source>
</evidence>
<feature type="transmembrane region" description="Helical" evidence="1">
    <location>
        <begin position="225"/>
        <end position="244"/>
    </location>
</feature>
<protein>
    <recommendedName>
        <fullName evidence="4">Polysaccharide biosynthesis protein</fullName>
    </recommendedName>
</protein>
<name>A0A059KJS4_9BURK</name>
<keyword evidence="3" id="KW-1185">Reference proteome</keyword>
<keyword evidence="1" id="KW-0472">Membrane</keyword>
<gene>
    <name evidence="2" type="ORF">X805_26960</name>
</gene>
<feature type="transmembrane region" description="Helical" evidence="1">
    <location>
        <begin position="265"/>
        <end position="288"/>
    </location>
</feature>
<dbReference type="EMBL" id="AZRA01000069">
    <property type="protein sequence ID" value="KDB51717.1"/>
    <property type="molecule type" value="Genomic_DNA"/>
</dbReference>
<evidence type="ECO:0000313" key="2">
    <source>
        <dbReference type="EMBL" id="KDB51717.1"/>
    </source>
</evidence>
<dbReference type="Proteomes" id="UP000026714">
    <property type="component" value="Unassembled WGS sequence"/>
</dbReference>
<reference evidence="2 3" key="1">
    <citation type="journal article" date="2014" name="FEMS Microbiol. Ecol.">
        <title>Sphaerotilus natans encrusted with nanoball-shaped Fe(III) oxide minerals formed by nitrate-reducing mixotrophic Fe(II) oxidation.</title>
        <authorList>
            <person name="Park S."/>
            <person name="Kim D.H."/>
            <person name="Lee J.H."/>
            <person name="Hur H.G."/>
        </authorList>
    </citation>
    <scope>NUCLEOTIDE SEQUENCE [LARGE SCALE GENOMIC DNA]</scope>
    <source>
        <strain evidence="2 3">DSM 6575</strain>
    </source>
</reference>
<keyword evidence="1" id="KW-0812">Transmembrane</keyword>
<feature type="transmembrane region" description="Helical" evidence="1">
    <location>
        <begin position="6"/>
        <end position="30"/>
    </location>
</feature>
<sequence>MLASRLGVAAFSVFVVLTGVSQYACLGVELGFNHVSLARLRNSRDLDERSIVFSAVFYLKLLLGLLIGVIVAGGLVASGSLSRSFGEVFALVMGSLLTCVVYPAWYFVVIERQKSNFIISLVSRSLLFLCIWFGVHSAGDVIRAVAAFNYAFVPAGLIFSTAWMGLVRVPWRVPAAEYRRTLSAGLGMSGAMLRETATALGVSPLLGLLLGAGPGIGLLAFAEKIAKIIAIPAPMVASTLMVGWDRYREYRFIAGVLIGRGNLRARLSVAAVTVVALLGYALTAQWVIGRWFPAYSEAMILITILLIAIPFIYLNYIIVAIDHLSHENFVLVGRVSMLQVMALMLCASLAQFFAGNAATALVVAISEFLLFGFLIRLRRGTAS</sequence>